<comment type="caution">
    <text evidence="1">The sequence shown here is derived from an EMBL/GenBank/DDBJ whole genome shotgun (WGS) entry which is preliminary data.</text>
</comment>
<accession>A0ABV4QXP3</accession>
<evidence type="ECO:0008006" key="3">
    <source>
        <dbReference type="Google" id="ProtNLM"/>
    </source>
</evidence>
<organism evidence="1 2">
    <name type="scientific">Actinomadura chokoriensis</name>
    <dbReference type="NCBI Taxonomy" id="454156"/>
    <lineage>
        <taxon>Bacteria</taxon>
        <taxon>Bacillati</taxon>
        <taxon>Actinomycetota</taxon>
        <taxon>Actinomycetes</taxon>
        <taxon>Streptosporangiales</taxon>
        <taxon>Thermomonosporaceae</taxon>
        <taxon>Actinomadura</taxon>
    </lineage>
</organism>
<protein>
    <recommendedName>
        <fullName evidence="3">DUF1440 domain-containing protein</fullName>
    </recommendedName>
</protein>
<evidence type="ECO:0000313" key="1">
    <source>
        <dbReference type="EMBL" id="MFA1555400.1"/>
    </source>
</evidence>
<reference evidence="1 2" key="1">
    <citation type="submission" date="2023-11" db="EMBL/GenBank/DDBJ databases">
        <title>Actinomadura monticuli sp. nov., isolated from volcanic ash.</title>
        <authorList>
            <person name="Lee S.D."/>
            <person name="Yang H."/>
            <person name="Kim I.S."/>
        </authorList>
    </citation>
    <scope>NUCLEOTIDE SEQUENCE [LARGE SCALE GENOMIC DNA]</scope>
    <source>
        <strain evidence="1 2">DSM 45346</strain>
    </source>
</reference>
<name>A0ABV4QXP3_9ACTN</name>
<gene>
    <name evidence="1" type="ORF">SM436_17055</name>
</gene>
<proteinExistence type="predicted"/>
<keyword evidence="2" id="KW-1185">Reference proteome</keyword>
<sequence length="154" mass="16120">MGCRKPAARGPAVVRAGARGLVAAMAMTGVRTVTAAVGPHEQSPPAAIVERHVPVVRRLPERYREAVTELAHWAYGAGGGAVFGLLPPGVRRHPAAGPAYGLAVWLGFEAGIAPLLGVHHVHERSLAWRAVVALDHVLYGVVVAGRLAPEHPRA</sequence>
<dbReference type="EMBL" id="JAXCEH010000010">
    <property type="protein sequence ID" value="MFA1555400.1"/>
    <property type="molecule type" value="Genomic_DNA"/>
</dbReference>
<evidence type="ECO:0000313" key="2">
    <source>
        <dbReference type="Proteomes" id="UP001569904"/>
    </source>
</evidence>
<dbReference type="Proteomes" id="UP001569904">
    <property type="component" value="Unassembled WGS sequence"/>
</dbReference>
<dbReference type="RefSeq" id="WP_371942125.1">
    <property type="nucleotide sequence ID" value="NZ_JAXCEH010000010.1"/>
</dbReference>